<sequence>MKRPTNDNAGLVFGSDPHGDLFEKWRIADAAKVIEADLDVHLGSEGGNLGRITSKGEAYSQGLTNAEAMLAVITALAATQQKFVNKLASLHFDVGGDDE</sequence>
<organism evidence="1 2">
    <name type="scientific">Jiella pelagia</name>
    <dbReference type="NCBI Taxonomy" id="2986949"/>
    <lineage>
        <taxon>Bacteria</taxon>
        <taxon>Pseudomonadati</taxon>
        <taxon>Pseudomonadota</taxon>
        <taxon>Alphaproteobacteria</taxon>
        <taxon>Hyphomicrobiales</taxon>
        <taxon>Aurantimonadaceae</taxon>
        <taxon>Jiella</taxon>
    </lineage>
</organism>
<accession>A0ABY7C0K1</accession>
<keyword evidence="2" id="KW-1185">Reference proteome</keyword>
<gene>
    <name evidence="1" type="ORF">OH818_03075</name>
</gene>
<dbReference type="EMBL" id="CP114029">
    <property type="protein sequence ID" value="WAP69296.1"/>
    <property type="molecule type" value="Genomic_DNA"/>
</dbReference>
<dbReference type="Proteomes" id="UP001164020">
    <property type="component" value="Chromosome"/>
</dbReference>
<name>A0ABY7C0K1_9HYPH</name>
<evidence type="ECO:0000313" key="2">
    <source>
        <dbReference type="Proteomes" id="UP001164020"/>
    </source>
</evidence>
<reference evidence="1" key="1">
    <citation type="submission" date="2022-12" db="EMBL/GenBank/DDBJ databases">
        <title>Jiella pelagia sp. nov., isolated from phosphonate enriched culture of Northwest Pacific surface seawater.</title>
        <authorList>
            <person name="Shin D.Y."/>
            <person name="Hwang C.Y."/>
        </authorList>
    </citation>
    <scope>NUCLEOTIDE SEQUENCE</scope>
    <source>
        <strain evidence="1">HL-NP1</strain>
    </source>
</reference>
<dbReference type="RefSeq" id="WP_268881736.1">
    <property type="nucleotide sequence ID" value="NZ_CP114029.1"/>
</dbReference>
<evidence type="ECO:0000313" key="1">
    <source>
        <dbReference type="EMBL" id="WAP69296.1"/>
    </source>
</evidence>
<proteinExistence type="predicted"/>
<protein>
    <submittedName>
        <fullName evidence="1">Uncharacterized protein</fullName>
    </submittedName>
</protein>